<dbReference type="Proteomes" id="UP001432312">
    <property type="component" value="Chromosome"/>
</dbReference>
<keyword evidence="2" id="KW-1185">Reference proteome</keyword>
<evidence type="ECO:0000313" key="2">
    <source>
        <dbReference type="Proteomes" id="UP001432312"/>
    </source>
</evidence>
<dbReference type="EMBL" id="CP108036">
    <property type="protein sequence ID" value="WUN83774.1"/>
    <property type="molecule type" value="Genomic_DNA"/>
</dbReference>
<protein>
    <submittedName>
        <fullName evidence="1">Uncharacterized protein</fullName>
    </submittedName>
</protein>
<evidence type="ECO:0000313" key="1">
    <source>
        <dbReference type="EMBL" id="WUN83774.1"/>
    </source>
</evidence>
<name>A0ABZ1QM67_9ACTN</name>
<proteinExistence type="predicted"/>
<reference evidence="1" key="1">
    <citation type="submission" date="2022-10" db="EMBL/GenBank/DDBJ databases">
        <title>The complete genomes of actinobacterial strains from the NBC collection.</title>
        <authorList>
            <person name="Joergensen T.S."/>
            <person name="Alvarez Arevalo M."/>
            <person name="Sterndorff E.B."/>
            <person name="Faurdal D."/>
            <person name="Vuksanovic O."/>
            <person name="Mourched A.-S."/>
            <person name="Charusanti P."/>
            <person name="Shaw S."/>
            <person name="Blin K."/>
            <person name="Weber T."/>
        </authorList>
    </citation>
    <scope>NUCLEOTIDE SEQUENCE</scope>
    <source>
        <strain evidence="1">NBC_00303</strain>
    </source>
</reference>
<organism evidence="1 2">
    <name type="scientific">Streptomyces erythrochromogenes</name>
    <dbReference type="NCBI Taxonomy" id="285574"/>
    <lineage>
        <taxon>Bacteria</taxon>
        <taxon>Bacillati</taxon>
        <taxon>Actinomycetota</taxon>
        <taxon>Actinomycetes</taxon>
        <taxon>Kitasatosporales</taxon>
        <taxon>Streptomycetaceae</taxon>
        <taxon>Streptomyces</taxon>
    </lineage>
</organism>
<dbReference type="GeneID" id="95501956"/>
<sequence length="76" mass="7953">MTEFDIWGYRPDAGYARAAEWGRNLAVATAPGPARQARVPVARAGGHGLACFGLVTTGFARFAGTRKSARCAGLLS</sequence>
<gene>
    <name evidence="1" type="ORF">OHA91_37915</name>
</gene>
<dbReference type="RefSeq" id="WP_328740925.1">
    <property type="nucleotide sequence ID" value="NZ_CP108036.1"/>
</dbReference>
<accession>A0ABZ1QM67</accession>